<keyword evidence="5" id="KW-0808">Transferase</keyword>
<dbReference type="GO" id="GO:0000155">
    <property type="term" value="F:phosphorelay sensor kinase activity"/>
    <property type="evidence" value="ECO:0007669"/>
    <property type="project" value="InterPro"/>
</dbReference>
<evidence type="ECO:0000256" key="3">
    <source>
        <dbReference type="ARBA" id="ARBA00012438"/>
    </source>
</evidence>
<dbReference type="Gene3D" id="1.10.287.130">
    <property type="match status" value="1"/>
</dbReference>
<dbReference type="FunFam" id="3.30.565.10:FF:000006">
    <property type="entry name" value="Sensor histidine kinase WalK"/>
    <property type="match status" value="1"/>
</dbReference>
<evidence type="ECO:0000256" key="9">
    <source>
        <dbReference type="ARBA" id="ARBA00023012"/>
    </source>
</evidence>
<comment type="catalytic activity">
    <reaction evidence="1">
        <text>ATP + protein L-histidine = ADP + protein N-phospho-L-histidine.</text>
        <dbReference type="EC" id="2.7.13.3"/>
    </reaction>
</comment>
<evidence type="ECO:0000256" key="7">
    <source>
        <dbReference type="ARBA" id="ARBA00022777"/>
    </source>
</evidence>
<keyword evidence="14" id="KW-1185">Reference proteome</keyword>
<dbReference type="Pfam" id="PF02518">
    <property type="entry name" value="HATPase_c"/>
    <property type="match status" value="1"/>
</dbReference>
<dbReference type="CDD" id="cd00075">
    <property type="entry name" value="HATPase"/>
    <property type="match status" value="1"/>
</dbReference>
<evidence type="ECO:0000313" key="13">
    <source>
        <dbReference type="EMBL" id="OAS87629.1"/>
    </source>
</evidence>
<keyword evidence="8" id="KW-0067">ATP-binding</keyword>
<evidence type="ECO:0000313" key="14">
    <source>
        <dbReference type="Proteomes" id="UP000078534"/>
    </source>
</evidence>
<dbReference type="PRINTS" id="PR00344">
    <property type="entry name" value="BCTRLSENSOR"/>
</dbReference>
<keyword evidence="11" id="KW-1133">Transmembrane helix</keyword>
<evidence type="ECO:0000256" key="5">
    <source>
        <dbReference type="ARBA" id="ARBA00022679"/>
    </source>
</evidence>
<dbReference type="PANTHER" id="PTHR45453">
    <property type="entry name" value="PHOSPHATE REGULON SENSOR PROTEIN PHOR"/>
    <property type="match status" value="1"/>
</dbReference>
<accession>A0A179T3G8</accession>
<dbReference type="OrthoDB" id="9813151at2"/>
<dbReference type="InterPro" id="IPR003594">
    <property type="entry name" value="HATPase_dom"/>
</dbReference>
<dbReference type="InterPro" id="IPR050351">
    <property type="entry name" value="BphY/WalK/GraS-like"/>
</dbReference>
<evidence type="ECO:0000256" key="11">
    <source>
        <dbReference type="SAM" id="Phobius"/>
    </source>
</evidence>
<dbReference type="SUPFAM" id="SSF55874">
    <property type="entry name" value="ATPase domain of HSP90 chaperone/DNA topoisomerase II/histidine kinase"/>
    <property type="match status" value="1"/>
</dbReference>
<reference evidence="14" key="1">
    <citation type="submission" date="2016-04" db="EMBL/GenBank/DDBJ databases">
        <authorList>
            <person name="Lyu Z."/>
            <person name="Lyu W."/>
        </authorList>
    </citation>
    <scope>NUCLEOTIDE SEQUENCE [LARGE SCALE GENOMIC DNA]</scope>
    <source>
        <strain evidence="14">C44</strain>
    </source>
</reference>
<name>A0A179T3G8_9BACI</name>
<dbReference type="GO" id="GO:0016036">
    <property type="term" value="P:cellular response to phosphate starvation"/>
    <property type="evidence" value="ECO:0007669"/>
    <property type="project" value="TreeGrafter"/>
</dbReference>
<evidence type="ECO:0000256" key="6">
    <source>
        <dbReference type="ARBA" id="ARBA00022741"/>
    </source>
</evidence>
<keyword evidence="6" id="KW-0547">Nucleotide-binding</keyword>
<dbReference type="Proteomes" id="UP000078534">
    <property type="component" value="Unassembled WGS sequence"/>
</dbReference>
<feature type="transmembrane region" description="Helical" evidence="11">
    <location>
        <begin position="195"/>
        <end position="214"/>
    </location>
</feature>
<comment type="caution">
    <text evidence="13">The sequence shown here is derived from an EMBL/GenBank/DDBJ whole genome shotgun (WGS) entry which is preliminary data.</text>
</comment>
<dbReference type="RefSeq" id="WP_083964538.1">
    <property type="nucleotide sequence ID" value="NZ_LWSG01000008.1"/>
</dbReference>
<dbReference type="CDD" id="cd00082">
    <property type="entry name" value="HisKA"/>
    <property type="match status" value="1"/>
</dbReference>
<keyword evidence="10 11" id="KW-0472">Membrane</keyword>
<dbReference type="STRING" id="152268.A6K24_19495"/>
<sequence>MIRKRHDLFSKTQQMLTVKYSLLIILFLLLFIIILYSIVYIWFTTAEKNELRDTVQHEANLVETFLSMDYDNGPNDRKANPQFVTTDSDQLFYYVMNTRGELVLQNEQLPLLETEFITIISEWKPQREELQNEEIFINRKELMQNEEKNRFSTYGPKNQQLELLMIAKPIYDRNQLVGYLYIGQNITDLTNLLNGLFRILLISTLIFSGVAFYLSRVMSKRAMIPIEQAFKRQQVFVADASHELRTPLSVMLSSLDILEMEDQHQNEVSTKMVGNLKEEVKRMTGLVGDLLTLARSDSDDQKISFEVFDLVPISQRAIDSFEAHAHTKNIQLELKSPASIQINGNIERLTQLLYILLDNAIKYSHDSSSISLSLWKESNLIFISVKDTGIGIAAKDLAHIFDRFYRVDKARTRHLGGHGLGLSIAKWIVDIHGGRINVESSVGEGSTFLVKIPYKDSL</sequence>
<dbReference type="SUPFAM" id="SSF47384">
    <property type="entry name" value="Homodimeric domain of signal transducing histidine kinase"/>
    <property type="match status" value="1"/>
</dbReference>
<dbReference type="EMBL" id="LWSG01000008">
    <property type="protein sequence ID" value="OAS87629.1"/>
    <property type="molecule type" value="Genomic_DNA"/>
</dbReference>
<organism evidence="13 14">
    <name type="scientific">Metabacillus litoralis</name>
    <dbReference type="NCBI Taxonomy" id="152268"/>
    <lineage>
        <taxon>Bacteria</taxon>
        <taxon>Bacillati</taxon>
        <taxon>Bacillota</taxon>
        <taxon>Bacilli</taxon>
        <taxon>Bacillales</taxon>
        <taxon>Bacillaceae</taxon>
        <taxon>Metabacillus</taxon>
    </lineage>
</organism>
<evidence type="ECO:0000256" key="1">
    <source>
        <dbReference type="ARBA" id="ARBA00000085"/>
    </source>
</evidence>
<protein>
    <recommendedName>
        <fullName evidence="3">histidine kinase</fullName>
        <ecNumber evidence="3">2.7.13.3</ecNumber>
    </recommendedName>
</protein>
<dbReference type="InterPro" id="IPR004358">
    <property type="entry name" value="Sig_transdc_His_kin-like_C"/>
</dbReference>
<dbReference type="EC" id="2.7.13.3" evidence="3"/>
<dbReference type="PANTHER" id="PTHR45453:SF1">
    <property type="entry name" value="PHOSPHATE REGULON SENSOR PROTEIN PHOR"/>
    <property type="match status" value="1"/>
</dbReference>
<dbReference type="SMART" id="SM00388">
    <property type="entry name" value="HisKA"/>
    <property type="match status" value="1"/>
</dbReference>
<evidence type="ECO:0000259" key="12">
    <source>
        <dbReference type="PROSITE" id="PS50109"/>
    </source>
</evidence>
<dbReference type="SMART" id="SM00387">
    <property type="entry name" value="HATPase_c"/>
    <property type="match status" value="1"/>
</dbReference>
<dbReference type="GO" id="GO:0005886">
    <property type="term" value="C:plasma membrane"/>
    <property type="evidence" value="ECO:0007669"/>
    <property type="project" value="UniProtKB-SubCell"/>
</dbReference>
<evidence type="ECO:0000256" key="8">
    <source>
        <dbReference type="ARBA" id="ARBA00022840"/>
    </source>
</evidence>
<dbReference type="InterPro" id="IPR036097">
    <property type="entry name" value="HisK_dim/P_sf"/>
</dbReference>
<dbReference type="InterPro" id="IPR003661">
    <property type="entry name" value="HisK_dim/P_dom"/>
</dbReference>
<feature type="transmembrane region" description="Helical" evidence="11">
    <location>
        <begin position="20"/>
        <end position="43"/>
    </location>
</feature>
<dbReference type="AlphaFoldDB" id="A0A179T3G8"/>
<gene>
    <name evidence="13" type="ORF">A6K24_19495</name>
</gene>
<keyword evidence="7" id="KW-0418">Kinase</keyword>
<dbReference type="PROSITE" id="PS50109">
    <property type="entry name" value="HIS_KIN"/>
    <property type="match status" value="1"/>
</dbReference>
<evidence type="ECO:0000256" key="4">
    <source>
        <dbReference type="ARBA" id="ARBA00022553"/>
    </source>
</evidence>
<dbReference type="GO" id="GO:0005524">
    <property type="term" value="F:ATP binding"/>
    <property type="evidence" value="ECO:0007669"/>
    <property type="project" value="UniProtKB-KW"/>
</dbReference>
<evidence type="ECO:0000256" key="10">
    <source>
        <dbReference type="ARBA" id="ARBA00023136"/>
    </source>
</evidence>
<keyword evidence="4" id="KW-0597">Phosphoprotein</keyword>
<dbReference type="FunFam" id="1.10.287.130:FF:000001">
    <property type="entry name" value="Two-component sensor histidine kinase"/>
    <property type="match status" value="1"/>
</dbReference>
<proteinExistence type="predicted"/>
<dbReference type="GO" id="GO:0004721">
    <property type="term" value="F:phosphoprotein phosphatase activity"/>
    <property type="evidence" value="ECO:0007669"/>
    <property type="project" value="TreeGrafter"/>
</dbReference>
<keyword evidence="9" id="KW-0902">Two-component regulatory system</keyword>
<dbReference type="Gene3D" id="3.30.565.10">
    <property type="entry name" value="Histidine kinase-like ATPase, C-terminal domain"/>
    <property type="match status" value="1"/>
</dbReference>
<dbReference type="Pfam" id="PF00512">
    <property type="entry name" value="HisKA"/>
    <property type="match status" value="1"/>
</dbReference>
<comment type="subcellular location">
    <subcellularLocation>
        <location evidence="2">Cell membrane</location>
        <topology evidence="2">Multi-pass membrane protein</topology>
    </subcellularLocation>
</comment>
<dbReference type="InterPro" id="IPR005467">
    <property type="entry name" value="His_kinase_dom"/>
</dbReference>
<evidence type="ECO:0000256" key="2">
    <source>
        <dbReference type="ARBA" id="ARBA00004651"/>
    </source>
</evidence>
<keyword evidence="11" id="KW-0812">Transmembrane</keyword>
<dbReference type="InterPro" id="IPR036890">
    <property type="entry name" value="HATPase_C_sf"/>
</dbReference>
<feature type="domain" description="Histidine kinase" evidence="12">
    <location>
        <begin position="239"/>
        <end position="456"/>
    </location>
</feature>